<feature type="domain" description="HPt" evidence="2">
    <location>
        <begin position="110"/>
        <end position="154"/>
    </location>
</feature>
<protein>
    <submittedName>
        <fullName evidence="3">Type III secretion system chaperone</fullName>
    </submittedName>
</protein>
<evidence type="ECO:0000259" key="2">
    <source>
        <dbReference type="PROSITE" id="PS50894"/>
    </source>
</evidence>
<dbReference type="RefSeq" id="WP_086959456.1">
    <property type="nucleotide sequence ID" value="NZ_BDMQ01000003.1"/>
</dbReference>
<dbReference type="EMBL" id="CP061855">
    <property type="protein sequence ID" value="QOD58304.1"/>
    <property type="molecule type" value="Genomic_DNA"/>
</dbReference>
<geneLocation type="plasmid" evidence="4 5">
    <name>unnamed1</name>
</geneLocation>
<proteinExistence type="predicted"/>
<evidence type="ECO:0000313" key="5">
    <source>
        <dbReference type="Proteomes" id="UP000516656"/>
    </source>
</evidence>
<gene>
    <name evidence="3" type="ORF">IC627_21410</name>
    <name evidence="4" type="ORF">IC627_22095</name>
</gene>
<dbReference type="GO" id="GO:0030254">
    <property type="term" value="P:protein secretion by the type III secretion system"/>
    <property type="evidence" value="ECO:0007669"/>
    <property type="project" value="InterPro"/>
</dbReference>
<evidence type="ECO:0000256" key="1">
    <source>
        <dbReference type="PROSITE-ProRule" id="PRU00110"/>
    </source>
</evidence>
<evidence type="ECO:0000313" key="3">
    <source>
        <dbReference type="EMBL" id="QOD58304.1"/>
    </source>
</evidence>
<keyword evidence="1" id="KW-0597">Phosphoprotein</keyword>
<sequence length="154" mass="17196">MTADQTFLNNLLLELGNTWQLDCLELDNFGRCALLTEEGIELAIDMAAGSNHLQFLAELGGLSKVQRERHLTRILKHNFENPVLRQAHYALSPQGDQVLLRYQHPIEGLELELLANLLGNFITTATDARNALQAHLKEEAKAPSLFCDAHLLKG</sequence>
<keyword evidence="4" id="KW-0614">Plasmid</keyword>
<dbReference type="InterPro" id="IPR010261">
    <property type="entry name" value="Tir_chaperone"/>
</dbReference>
<organism evidence="3 5">
    <name type="scientific">Photobacterium damsela subsp. piscicida</name>
    <name type="common">Pasteurella piscicida</name>
    <dbReference type="NCBI Taxonomy" id="38294"/>
    <lineage>
        <taxon>Bacteria</taxon>
        <taxon>Pseudomonadati</taxon>
        <taxon>Pseudomonadota</taxon>
        <taxon>Gammaproteobacteria</taxon>
        <taxon>Vibrionales</taxon>
        <taxon>Vibrionaceae</taxon>
        <taxon>Photobacterium</taxon>
    </lineage>
</organism>
<dbReference type="EMBL" id="CP061856">
    <property type="protein sequence ID" value="QOD58996.1"/>
    <property type="molecule type" value="Genomic_DNA"/>
</dbReference>
<dbReference type="GO" id="GO:0000160">
    <property type="term" value="P:phosphorelay signal transduction system"/>
    <property type="evidence" value="ECO:0007669"/>
    <property type="project" value="InterPro"/>
</dbReference>
<dbReference type="InterPro" id="IPR008207">
    <property type="entry name" value="Sig_transdc_His_kin_Hpt_dom"/>
</dbReference>
<accession>A0A1V1VGF1</accession>
<feature type="modified residue" description="Phosphohistidine" evidence="1">
    <location>
        <position position="150"/>
    </location>
</feature>
<name>A0A1V1VGF1_PHODP</name>
<dbReference type="Pfam" id="PF05932">
    <property type="entry name" value="CesT"/>
    <property type="match status" value="1"/>
</dbReference>
<reference evidence="3 5" key="1">
    <citation type="submission" date="2020-09" db="EMBL/GenBank/DDBJ databases">
        <title>Complete, closed and curated genome sequences of Photobacterium damselae subsp. piscicida isolates from Australia indicate localised evolution and additional plasmid-borne pathogenicity mechanisms.</title>
        <authorList>
            <person name="Baseggio L."/>
            <person name="Silayeva O."/>
            <person name="Buller N."/>
            <person name="Landos M."/>
            <person name="Engelstaedter J."/>
            <person name="Barnes A.C."/>
        </authorList>
    </citation>
    <scope>NUCLEOTIDE SEQUENCE [LARGE SCALE GENOMIC DNA]</scope>
    <source>
        <strain evidence="3 5">AS-16-0540-1</strain>
        <plasmid evidence="4 5">unnamed1</plasmid>
    </source>
</reference>
<dbReference type="Gene3D" id="3.30.1460.10">
    <property type="match status" value="1"/>
</dbReference>
<dbReference type="PROSITE" id="PS50894">
    <property type="entry name" value="HPT"/>
    <property type="match status" value="1"/>
</dbReference>
<dbReference type="SUPFAM" id="SSF69635">
    <property type="entry name" value="Type III secretory system chaperone-like"/>
    <property type="match status" value="1"/>
</dbReference>
<dbReference type="Proteomes" id="UP000516656">
    <property type="component" value="Plasmid unnamed1"/>
</dbReference>
<dbReference type="Proteomes" id="UP000516656">
    <property type="component" value="Chromosome 2"/>
</dbReference>
<dbReference type="AlphaFoldDB" id="A0A1V1VGF1"/>
<evidence type="ECO:0000313" key="4">
    <source>
        <dbReference type="EMBL" id="QOD58996.1"/>
    </source>
</evidence>